<reference evidence="2 3" key="1">
    <citation type="journal article" date="2017" name="Mycologia">
        <title>Bifiguratus adelaidae, gen. et sp. nov., a new member of Mucoromycotina in endophytic and soil-dwelling habitats.</title>
        <authorList>
            <person name="Torres-Cruz T.J."/>
            <person name="Billingsley Tobias T.L."/>
            <person name="Almatruk M."/>
            <person name="Hesse C."/>
            <person name="Kuske C.R."/>
            <person name="Desiro A."/>
            <person name="Benucci G.M."/>
            <person name="Bonito G."/>
            <person name="Stajich J.E."/>
            <person name="Dunlap C."/>
            <person name="Arnold A.E."/>
            <person name="Porras-Alfaro A."/>
        </authorList>
    </citation>
    <scope>NUCLEOTIDE SEQUENCE [LARGE SCALE GENOMIC DNA]</scope>
    <source>
        <strain evidence="2 3">AZ0501</strain>
    </source>
</reference>
<feature type="compositionally biased region" description="Polar residues" evidence="1">
    <location>
        <begin position="82"/>
        <end position="93"/>
    </location>
</feature>
<gene>
    <name evidence="2" type="ORF">BZG36_04856</name>
</gene>
<sequence>MEVSIDNAAVDFDALPASLAEVSLASSLDYLPNFSAPPSSPQDPSILESVFQSNGGKRRKSSIPEPHSFPPHSLPLALAGSTVRSSAPAQLSTYKPKDEDGKQHPFISHAKSLDELLRRVIVSPKDHASPRIHKHHHHHHHHSPYGYRHLSHDALTSSIAKQQRPRVHIAGNTSLPVSATCPGFHRASSQSVAEAFSIQQKGQQSGSLPTSMAKPCHLSGSMPATSDRTSNDPIILTTTNIHHVSPRRSAFIMSDGRATSPIPTSMELQVKPDESMSKRNSIGEEERKMDPLIWQIRGMDLQR</sequence>
<proteinExistence type="predicted"/>
<feature type="region of interest" description="Disordered" evidence="1">
    <location>
        <begin position="35"/>
        <end position="109"/>
    </location>
</feature>
<evidence type="ECO:0000313" key="3">
    <source>
        <dbReference type="Proteomes" id="UP000242875"/>
    </source>
</evidence>
<accession>A0A261XVM6</accession>
<keyword evidence="3" id="KW-1185">Reference proteome</keyword>
<name>A0A261XVM6_9FUNG</name>
<dbReference type="EMBL" id="MVBO01000155">
    <property type="protein sequence ID" value="OZJ02407.1"/>
    <property type="molecule type" value="Genomic_DNA"/>
</dbReference>
<organism evidence="2 3">
    <name type="scientific">Bifiguratus adelaidae</name>
    <dbReference type="NCBI Taxonomy" id="1938954"/>
    <lineage>
        <taxon>Eukaryota</taxon>
        <taxon>Fungi</taxon>
        <taxon>Fungi incertae sedis</taxon>
        <taxon>Mucoromycota</taxon>
        <taxon>Mucoromycotina</taxon>
        <taxon>Endogonomycetes</taxon>
        <taxon>Endogonales</taxon>
        <taxon>Endogonales incertae sedis</taxon>
        <taxon>Bifiguratus</taxon>
    </lineage>
</organism>
<protein>
    <submittedName>
        <fullName evidence="2">Uncharacterized protein</fullName>
    </submittedName>
</protein>
<evidence type="ECO:0000256" key="1">
    <source>
        <dbReference type="SAM" id="MobiDB-lite"/>
    </source>
</evidence>
<evidence type="ECO:0000313" key="2">
    <source>
        <dbReference type="EMBL" id="OZJ02407.1"/>
    </source>
</evidence>
<dbReference type="AlphaFoldDB" id="A0A261XVM6"/>
<dbReference type="Proteomes" id="UP000242875">
    <property type="component" value="Unassembled WGS sequence"/>
</dbReference>
<comment type="caution">
    <text evidence="2">The sequence shown here is derived from an EMBL/GenBank/DDBJ whole genome shotgun (WGS) entry which is preliminary data.</text>
</comment>